<gene>
    <name evidence="2" type="ORF">SAMN02910377_00041</name>
</gene>
<feature type="chain" id="PRO_5010242046" description="L,D-transpeptidase catalytic domain" evidence="1">
    <location>
        <begin position="32"/>
        <end position="777"/>
    </location>
</feature>
<organism evidence="2 3">
    <name type="scientific">Pseudobutyrivibrio ruminis</name>
    <dbReference type="NCBI Taxonomy" id="46206"/>
    <lineage>
        <taxon>Bacteria</taxon>
        <taxon>Bacillati</taxon>
        <taxon>Bacillota</taxon>
        <taxon>Clostridia</taxon>
        <taxon>Lachnospirales</taxon>
        <taxon>Lachnospiraceae</taxon>
        <taxon>Pseudobutyrivibrio</taxon>
    </lineage>
</organism>
<sequence>MKKMVKKIINTLLSLMVVFSALFGASISAQAKENNVYTNQDSIFIPFRSDYVNYLSKYSSAKSDAIQYVWLKLFNEELHWTNDKPWFNPNFTCWTNKYYSDYVSPKGDVKSSKDIQITYNPEFDAFLYQTIINNPEFIINWINEQPQVFSEYTKRIHDHPLLADGLIYLTSSGTYLGDGKDSDTNVFLKGANSTSEEKLNAKWTASNTTKDTHDIDILRAFGSNYSSLSNPQKTWVKTYIEFLIDDYIRNRTNAIASLNNSSELYSLMAVSGYGFTRGEVNQEFFNYCINTPECKVGDLIANSIERFDKLSELRYGAKDICRFSDMGAIWASDADCDYGNDWPGGRSSGTNKGDEDYDWLCWNICFNNDSYYSTFRNLVEGHPTTKQQMEDWLSRYYLSPNNPNHPTIPSGSSSALIGKWGIGGCHLNLVETGSWDCSGHTDTSGTIRATKPIGAKTIVLTTNGNTYQYMYGSSLSYTIRNAYGQVISSGSAPKGFWSSSATISVPTKYIWQELYIEAHGTVEQGHKGHNSSGGCISTAMAEYLHTNAPGLFPDQPKYHTMTSTYYYVDITACQRHGHSYKPAAYSWAPDHSYCICTMQCPNCNSTYTVTSTDVVTQSHSDKTVYTASFGIKSVDESTTNAEQRSATVYKGSGTKIFTTNELSGAPTGTAYGSCTLTADKISPGPQSISVNLIATDSVVLLMNSKGAIIDQRNLTSGSTSVAAMDAFFDLSDLTDDDLNGLYIVINAQTIVKNYNSSGNYIGNAFGPYRINQIKIEY</sequence>
<protein>
    <recommendedName>
        <fullName evidence="4">L,D-transpeptidase catalytic domain</fullName>
    </recommendedName>
</protein>
<reference evidence="3" key="1">
    <citation type="submission" date="2016-10" db="EMBL/GenBank/DDBJ databases">
        <authorList>
            <person name="Varghese N."/>
        </authorList>
    </citation>
    <scope>NUCLEOTIDE SEQUENCE [LARGE SCALE GENOMIC DNA]</scope>
    <source>
        <strain evidence="3">ACV-9</strain>
    </source>
</reference>
<evidence type="ECO:0008006" key="4">
    <source>
        <dbReference type="Google" id="ProtNLM"/>
    </source>
</evidence>
<keyword evidence="1" id="KW-0732">Signal</keyword>
<dbReference type="AlphaFoldDB" id="A0A1H7EZK5"/>
<dbReference type="Proteomes" id="UP000182321">
    <property type="component" value="Unassembled WGS sequence"/>
</dbReference>
<evidence type="ECO:0000313" key="3">
    <source>
        <dbReference type="Proteomes" id="UP000182321"/>
    </source>
</evidence>
<evidence type="ECO:0000313" key="2">
    <source>
        <dbReference type="EMBL" id="SEK17502.1"/>
    </source>
</evidence>
<name>A0A1H7EZK5_9FIRM</name>
<dbReference type="RefSeq" id="WP_074788599.1">
    <property type="nucleotide sequence ID" value="NZ_FNZX01000003.1"/>
</dbReference>
<proteinExistence type="predicted"/>
<accession>A0A1H7EZK5</accession>
<evidence type="ECO:0000256" key="1">
    <source>
        <dbReference type="SAM" id="SignalP"/>
    </source>
</evidence>
<keyword evidence="3" id="KW-1185">Reference proteome</keyword>
<dbReference type="EMBL" id="FNZX01000003">
    <property type="protein sequence ID" value="SEK17502.1"/>
    <property type="molecule type" value="Genomic_DNA"/>
</dbReference>
<feature type="signal peptide" evidence="1">
    <location>
        <begin position="1"/>
        <end position="31"/>
    </location>
</feature>